<keyword evidence="4 8" id="KW-1133">Transmembrane helix</keyword>
<dbReference type="InterPro" id="IPR024791">
    <property type="entry name" value="Cyt_c/ubiquinol_Oxase_su3"/>
</dbReference>
<organism evidence="10 11">
    <name type="scientific">Patulibacter brassicae</name>
    <dbReference type="NCBI Taxonomy" id="1705717"/>
    <lineage>
        <taxon>Bacteria</taxon>
        <taxon>Bacillati</taxon>
        <taxon>Actinomycetota</taxon>
        <taxon>Thermoleophilia</taxon>
        <taxon>Solirubrobacterales</taxon>
        <taxon>Patulibacteraceae</taxon>
        <taxon>Patulibacter</taxon>
    </lineage>
</organism>
<feature type="domain" description="Heme-copper oxidase subunit III family profile" evidence="9">
    <location>
        <begin position="42"/>
        <end position="215"/>
    </location>
</feature>
<dbReference type="InterPro" id="IPR000298">
    <property type="entry name" value="Cyt_c_oxidase-like_su3"/>
</dbReference>
<dbReference type="PROSITE" id="PS50253">
    <property type="entry name" value="COX3"/>
    <property type="match status" value="1"/>
</dbReference>
<dbReference type="SUPFAM" id="SSF81452">
    <property type="entry name" value="Cytochrome c oxidase subunit III-like"/>
    <property type="match status" value="1"/>
</dbReference>
<gene>
    <name evidence="10" type="ORF">SK069_16695</name>
</gene>
<dbReference type="InterPro" id="IPR013833">
    <property type="entry name" value="Cyt_c_oxidase_su3_a-hlx"/>
</dbReference>
<feature type="transmembrane region" description="Helical" evidence="8">
    <location>
        <begin position="116"/>
        <end position="133"/>
    </location>
</feature>
<dbReference type="Gene3D" id="1.20.120.80">
    <property type="entry name" value="Cytochrome c oxidase, subunit III, four-helix bundle"/>
    <property type="match status" value="1"/>
</dbReference>
<reference evidence="10 11" key="1">
    <citation type="submission" date="2023-11" db="EMBL/GenBank/DDBJ databases">
        <authorList>
            <person name="Xu M."/>
            <person name="Jiang T."/>
        </authorList>
    </citation>
    <scope>NUCLEOTIDE SEQUENCE [LARGE SCALE GENOMIC DNA]</scope>
    <source>
        <strain evidence="10 11">SD</strain>
    </source>
</reference>
<evidence type="ECO:0000259" key="9">
    <source>
        <dbReference type="PROSITE" id="PS50253"/>
    </source>
</evidence>
<keyword evidence="11" id="KW-1185">Reference proteome</keyword>
<dbReference type="InterPro" id="IPR035973">
    <property type="entry name" value="Cyt_c_oxidase_su3-like_sf"/>
</dbReference>
<comment type="similarity">
    <text evidence="2 7">Belongs to the cytochrome c oxidase subunit 3 family.</text>
</comment>
<comment type="caution">
    <text evidence="10">The sequence shown here is derived from an EMBL/GenBank/DDBJ whole genome shotgun (WGS) entry which is preliminary data.</text>
</comment>
<evidence type="ECO:0000256" key="4">
    <source>
        <dbReference type="ARBA" id="ARBA00022989"/>
    </source>
</evidence>
<evidence type="ECO:0000256" key="5">
    <source>
        <dbReference type="ARBA" id="ARBA00023136"/>
    </source>
</evidence>
<dbReference type="Pfam" id="PF00510">
    <property type="entry name" value="COX3"/>
    <property type="match status" value="1"/>
</dbReference>
<feature type="transmembrane region" description="Helical" evidence="8">
    <location>
        <begin position="83"/>
        <end position="104"/>
    </location>
</feature>
<feature type="transmembrane region" description="Helical" evidence="8">
    <location>
        <begin position="43"/>
        <end position="63"/>
    </location>
</feature>
<evidence type="ECO:0000313" key="10">
    <source>
        <dbReference type="EMBL" id="MDX8153239.1"/>
    </source>
</evidence>
<dbReference type="RefSeq" id="WP_319955390.1">
    <property type="nucleotide sequence ID" value="NZ_JAXAVX010000012.1"/>
</dbReference>
<evidence type="ECO:0000256" key="3">
    <source>
        <dbReference type="ARBA" id="ARBA00022692"/>
    </source>
</evidence>
<feature type="transmembrane region" description="Helical" evidence="8">
    <location>
        <begin position="195"/>
        <end position="214"/>
    </location>
</feature>
<accession>A0ABU4VNN9</accession>
<evidence type="ECO:0000256" key="2">
    <source>
        <dbReference type="ARBA" id="ARBA00010581"/>
    </source>
</evidence>
<keyword evidence="5 8" id="KW-0472">Membrane</keyword>
<dbReference type="EMBL" id="JAXAVX010000012">
    <property type="protein sequence ID" value="MDX8153239.1"/>
    <property type="molecule type" value="Genomic_DNA"/>
</dbReference>
<proteinExistence type="inferred from homology"/>
<sequence length="216" mass="22595">MTRELPSFLVDRDAPPVVAAPAPGGVAGPPRASVPGVPGEPGLWIFLLVDMTIFAVFFGAFLVGRADEPAVFAEGRTHLSVALGTANTLVLLASSLVMALAVRAHRAGDAPRARRLIATVLLGGLLFVAFKAIEWQALLGDGHPPASSSFFTYYFAITGVHLLHLVAGAVVLLVVRARVGAGAASRGLVEGGASYWHMVDLLWLVIYPVVYFAGAT</sequence>
<evidence type="ECO:0000256" key="7">
    <source>
        <dbReference type="RuleBase" id="RU003376"/>
    </source>
</evidence>
<evidence type="ECO:0000256" key="1">
    <source>
        <dbReference type="ARBA" id="ARBA00004141"/>
    </source>
</evidence>
<feature type="transmembrane region" description="Helical" evidence="8">
    <location>
        <begin position="153"/>
        <end position="175"/>
    </location>
</feature>
<evidence type="ECO:0000256" key="8">
    <source>
        <dbReference type="SAM" id="Phobius"/>
    </source>
</evidence>
<protein>
    <recommendedName>
        <fullName evidence="6">Cytochrome aa3 subunit 3</fullName>
    </recommendedName>
</protein>
<dbReference type="Proteomes" id="UP001277761">
    <property type="component" value="Unassembled WGS sequence"/>
</dbReference>
<comment type="subcellular location">
    <subcellularLocation>
        <location evidence="7">Cell membrane</location>
        <topology evidence="7">Multi-pass membrane protein</topology>
    </subcellularLocation>
    <subcellularLocation>
        <location evidence="1">Membrane</location>
        <topology evidence="1">Multi-pass membrane protein</topology>
    </subcellularLocation>
</comment>
<dbReference type="PANTHER" id="PTHR11403">
    <property type="entry name" value="CYTOCHROME C OXIDASE SUBUNIT III"/>
    <property type="match status" value="1"/>
</dbReference>
<name>A0ABU4VNN9_9ACTN</name>
<dbReference type="PANTHER" id="PTHR11403:SF6">
    <property type="entry name" value="NITRIC OXIDE REDUCTASE SUBUNIT E"/>
    <property type="match status" value="1"/>
</dbReference>
<evidence type="ECO:0000313" key="11">
    <source>
        <dbReference type="Proteomes" id="UP001277761"/>
    </source>
</evidence>
<evidence type="ECO:0000256" key="6">
    <source>
        <dbReference type="ARBA" id="ARBA00031400"/>
    </source>
</evidence>
<keyword evidence="3 7" id="KW-0812">Transmembrane</keyword>